<dbReference type="PANTHER" id="PTHR11693">
    <property type="entry name" value="ATP SYNTHASE GAMMA CHAIN"/>
    <property type="match status" value="1"/>
</dbReference>
<dbReference type="InterPro" id="IPR023632">
    <property type="entry name" value="ATP_synth_F1_gsu_CS"/>
</dbReference>
<keyword evidence="5 9" id="KW-0406">Ion transport</keyword>
<evidence type="ECO:0000256" key="6">
    <source>
        <dbReference type="ARBA" id="ARBA00023136"/>
    </source>
</evidence>
<keyword evidence="6" id="KW-0472">Membrane</keyword>
<evidence type="ECO:0000313" key="11">
    <source>
        <dbReference type="Proteomes" id="UP001165090"/>
    </source>
</evidence>
<evidence type="ECO:0000256" key="7">
    <source>
        <dbReference type="ARBA" id="ARBA00023196"/>
    </source>
</evidence>
<comment type="subcellular location">
    <subcellularLocation>
        <location evidence="1">Membrane</location>
        <topology evidence="1">Peripheral membrane protein</topology>
    </subcellularLocation>
</comment>
<evidence type="ECO:0000256" key="2">
    <source>
        <dbReference type="ARBA" id="ARBA00007681"/>
    </source>
</evidence>
<dbReference type="CDD" id="cd12151">
    <property type="entry name" value="F1-ATPase_gamma"/>
    <property type="match status" value="1"/>
</dbReference>
<dbReference type="Gene3D" id="1.10.287.80">
    <property type="entry name" value="ATP synthase, gamma subunit, helix hairpin domain"/>
    <property type="match status" value="1"/>
</dbReference>
<keyword evidence="4 9" id="KW-0375">Hydrogen ion transport</keyword>
<organism evidence="10 11">
    <name type="scientific">Volvox africanus</name>
    <dbReference type="NCBI Taxonomy" id="51714"/>
    <lineage>
        <taxon>Eukaryota</taxon>
        <taxon>Viridiplantae</taxon>
        <taxon>Chlorophyta</taxon>
        <taxon>core chlorophytes</taxon>
        <taxon>Chlorophyceae</taxon>
        <taxon>CS clade</taxon>
        <taxon>Chlamydomonadales</taxon>
        <taxon>Volvocaceae</taxon>
        <taxon>Volvox</taxon>
    </lineage>
</organism>
<dbReference type="Pfam" id="PF00231">
    <property type="entry name" value="ATP-synt"/>
    <property type="match status" value="1"/>
</dbReference>
<dbReference type="Gene3D" id="3.40.1380.10">
    <property type="match status" value="1"/>
</dbReference>
<evidence type="ECO:0000313" key="10">
    <source>
        <dbReference type="EMBL" id="GLI67740.1"/>
    </source>
</evidence>
<keyword evidence="3 9" id="KW-0813">Transport</keyword>
<protein>
    <recommendedName>
        <fullName evidence="9">ATP synthase subunit gamma</fullName>
    </recommendedName>
</protein>
<keyword evidence="7 9" id="KW-0139">CF(1)</keyword>
<dbReference type="EMBL" id="BSDZ01000078">
    <property type="protein sequence ID" value="GLI67740.1"/>
    <property type="molecule type" value="Genomic_DNA"/>
</dbReference>
<dbReference type="SUPFAM" id="SSF52943">
    <property type="entry name" value="ATP synthase (F1-ATPase), gamma subunit"/>
    <property type="match status" value="1"/>
</dbReference>
<reference evidence="10 11" key="1">
    <citation type="journal article" date="2023" name="IScience">
        <title>Expanded male sex-determining region conserved during the evolution of homothallism in the green alga Volvox.</title>
        <authorList>
            <person name="Yamamoto K."/>
            <person name="Matsuzaki R."/>
            <person name="Mahakham W."/>
            <person name="Heman W."/>
            <person name="Sekimoto H."/>
            <person name="Kawachi M."/>
            <person name="Minakuchi Y."/>
            <person name="Toyoda A."/>
            <person name="Nozaki H."/>
        </authorList>
    </citation>
    <scope>NUCLEOTIDE SEQUENCE [LARGE SCALE GENOMIC DNA]</scope>
    <source>
        <strain evidence="10 11">NIES-4468</strain>
    </source>
</reference>
<dbReference type="NCBIfam" id="TIGR01146">
    <property type="entry name" value="ATPsyn_F1gamma"/>
    <property type="match status" value="1"/>
</dbReference>
<dbReference type="PROSITE" id="PS00153">
    <property type="entry name" value="ATPASE_GAMMA"/>
    <property type="match status" value="1"/>
</dbReference>
<dbReference type="PRINTS" id="PR00126">
    <property type="entry name" value="ATPASEGAMMA"/>
</dbReference>
<evidence type="ECO:0000256" key="1">
    <source>
        <dbReference type="ARBA" id="ARBA00004170"/>
    </source>
</evidence>
<keyword evidence="11" id="KW-1185">Reference proteome</keyword>
<evidence type="ECO:0000256" key="5">
    <source>
        <dbReference type="ARBA" id="ARBA00023065"/>
    </source>
</evidence>
<evidence type="ECO:0000256" key="8">
    <source>
        <dbReference type="ARBA" id="ARBA00023310"/>
    </source>
</evidence>
<comment type="caution">
    <text evidence="10">The sequence shown here is derived from an EMBL/GenBank/DDBJ whole genome shotgun (WGS) entry which is preliminary data.</text>
</comment>
<dbReference type="PIRSF" id="PIRSF039089">
    <property type="entry name" value="ATP_synthase_gamma"/>
    <property type="match status" value="1"/>
</dbReference>
<sequence>RGKRLLVDDLLGNMALRNAASFLGQRLVGAAELGISAAKSGAGEALTNAFVTDGVRHASNQAVKQRIRAIKNIGKITKAMKMVAASKMKNAQVAVEQSRGIVNPFVRLFGDHPGVEGKAGVTVAVTSDRGLCGGLNSNITKYTRALLKLDTAAAGEAASTKLVAIGDKGRSQLMRAEGRLFSYAIADTYKVRVTFAQASLIAEELLKSNPEVVKVMFNKFRSAISFKPTLATVLTPEALEKQLTEPTGNRLDAYEIEATHERSDVMRDLAEFQLAATLYNAMLENNCSEHASRMSAMENSTKSAGEMLGKLTLEYNRKRQATITTELIEIIAGASALMDA</sequence>
<evidence type="ECO:0000256" key="9">
    <source>
        <dbReference type="RuleBase" id="RU004001"/>
    </source>
</evidence>
<feature type="non-terminal residue" evidence="10">
    <location>
        <position position="1"/>
    </location>
</feature>
<accession>A0ABQ5SCV8</accession>
<proteinExistence type="inferred from homology"/>
<gene>
    <name evidence="10" type="ORF">VaNZ11_011993</name>
</gene>
<comment type="subunit">
    <text evidence="9">F-type ATPases have 2 components, CF(1) - the catalytic core - and CF(0) - the membrane proton channel. CF(1) and CF(0) have multiple subunits.</text>
</comment>
<dbReference type="PANTHER" id="PTHR11693:SF22">
    <property type="entry name" value="ATP SYNTHASE SUBUNIT GAMMA, MITOCHONDRIAL"/>
    <property type="match status" value="1"/>
</dbReference>
<evidence type="ECO:0000256" key="4">
    <source>
        <dbReference type="ARBA" id="ARBA00022781"/>
    </source>
</evidence>
<keyword evidence="8 9" id="KW-0066">ATP synthesis</keyword>
<name>A0ABQ5SCV8_9CHLO</name>
<dbReference type="InterPro" id="IPR035968">
    <property type="entry name" value="ATP_synth_F1_ATPase_gsu"/>
</dbReference>
<dbReference type="Proteomes" id="UP001165090">
    <property type="component" value="Unassembled WGS sequence"/>
</dbReference>
<evidence type="ECO:0000256" key="3">
    <source>
        <dbReference type="ARBA" id="ARBA00022448"/>
    </source>
</evidence>
<dbReference type="InterPro" id="IPR000131">
    <property type="entry name" value="ATP_synth_F1_gsu"/>
</dbReference>
<comment type="similarity">
    <text evidence="2 9">Belongs to the ATPase gamma chain family.</text>
</comment>